<protein>
    <submittedName>
        <fullName evidence="5">Peptidase U35</fullName>
    </submittedName>
</protein>
<evidence type="ECO:0000313" key="5">
    <source>
        <dbReference type="EMBL" id="KPA99982.1"/>
    </source>
</evidence>
<evidence type="ECO:0000256" key="2">
    <source>
        <dbReference type="ARBA" id="ARBA00022670"/>
    </source>
</evidence>
<dbReference type="EMBL" id="JXMU01000036">
    <property type="protein sequence ID" value="KPA99982.1"/>
    <property type="molecule type" value="Genomic_DNA"/>
</dbReference>
<dbReference type="NCBIfam" id="TIGR01543">
    <property type="entry name" value="proheadase_HK97"/>
    <property type="match status" value="1"/>
</dbReference>
<proteinExistence type="predicted"/>
<dbReference type="GO" id="GO:0006508">
    <property type="term" value="P:proteolysis"/>
    <property type="evidence" value="ECO:0007669"/>
    <property type="project" value="UniProtKB-KW"/>
</dbReference>
<dbReference type="STRING" id="1514904.SU32_16310"/>
<feature type="domain" description="Prohead serine protease" evidence="4">
    <location>
        <begin position="13"/>
        <end position="150"/>
    </location>
</feature>
<dbReference type="Proteomes" id="UP000038011">
    <property type="component" value="Unassembled WGS sequence"/>
</dbReference>
<dbReference type="AlphaFoldDB" id="A0A0M9GKP5"/>
<keyword evidence="6" id="KW-1185">Reference proteome</keyword>
<reference evidence="5 6" key="1">
    <citation type="submission" date="2015-01" db="EMBL/GenBank/DDBJ databases">
        <title>Ahrensia donghaiensis sp. nov., a novel dimethylsulphoniopropionate-cleavage bacterium isolated from seawater and emended descriptions of the genus Ahrensia and Ahrensia kielensis.</title>
        <authorList>
            <person name="Liu J."/>
        </authorList>
    </citation>
    <scope>NUCLEOTIDE SEQUENCE [LARGE SCALE GENOMIC DNA]</scope>
    <source>
        <strain evidence="5 6">LZD062</strain>
    </source>
</reference>
<dbReference type="PATRIC" id="fig|1514904.3.peg.2670"/>
<evidence type="ECO:0000256" key="1">
    <source>
        <dbReference type="ARBA" id="ARBA00022612"/>
    </source>
</evidence>
<name>A0A0M9GKP5_9HYPH</name>
<dbReference type="InterPro" id="IPR006433">
    <property type="entry name" value="Prohead_protease"/>
</dbReference>
<dbReference type="OrthoDB" id="9804926at2"/>
<comment type="caution">
    <text evidence="5">The sequence shown here is derived from an EMBL/GenBank/DDBJ whole genome shotgun (WGS) entry which is preliminary data.</text>
</comment>
<evidence type="ECO:0000313" key="6">
    <source>
        <dbReference type="Proteomes" id="UP000038011"/>
    </source>
</evidence>
<keyword evidence="1" id="KW-1188">Viral release from host cell</keyword>
<accession>A0A0M9GKP5</accession>
<organism evidence="5 6">
    <name type="scientific">Ahrensia marina</name>
    <dbReference type="NCBI Taxonomy" id="1514904"/>
    <lineage>
        <taxon>Bacteria</taxon>
        <taxon>Pseudomonadati</taxon>
        <taxon>Pseudomonadota</taxon>
        <taxon>Alphaproteobacteria</taxon>
        <taxon>Hyphomicrobiales</taxon>
        <taxon>Ahrensiaceae</taxon>
        <taxon>Ahrensia</taxon>
    </lineage>
</organism>
<keyword evidence="3" id="KW-0378">Hydrolase</keyword>
<evidence type="ECO:0000256" key="3">
    <source>
        <dbReference type="ARBA" id="ARBA00022801"/>
    </source>
</evidence>
<sequence>MEHAYFSTKMLTDDAGTITGMAWPFAAPDRVGDWIEKGAFSKANLPLPMLFAHDQKDPIGAWTEAKETDEGLEITGKMLVGEMNRAREVSALVKSGAIRGLSIGFFTKKSKPRAGGGRTITDLELIEASLVSVPMHPNAQIRSAKSGIEALQLAEAINRATAQFAAR</sequence>
<gene>
    <name evidence="5" type="ORF">SU32_16310</name>
</gene>
<evidence type="ECO:0000259" key="4">
    <source>
        <dbReference type="Pfam" id="PF04586"/>
    </source>
</evidence>
<dbReference type="Pfam" id="PF04586">
    <property type="entry name" value="Peptidase_S78"/>
    <property type="match status" value="1"/>
</dbReference>
<dbReference type="GO" id="GO:0008233">
    <property type="term" value="F:peptidase activity"/>
    <property type="evidence" value="ECO:0007669"/>
    <property type="project" value="UniProtKB-KW"/>
</dbReference>
<dbReference type="InterPro" id="IPR054613">
    <property type="entry name" value="Peptidase_S78_dom"/>
</dbReference>
<keyword evidence="2" id="KW-0645">Protease</keyword>